<keyword evidence="2" id="KW-0812">Transmembrane</keyword>
<evidence type="ECO:0000256" key="1">
    <source>
        <dbReference type="SAM" id="MobiDB-lite"/>
    </source>
</evidence>
<feature type="region of interest" description="Disordered" evidence="1">
    <location>
        <begin position="191"/>
        <end position="214"/>
    </location>
</feature>
<dbReference type="OrthoDB" id="2014058at2759"/>
<dbReference type="AlphaFoldDB" id="A0A2B7XNM1"/>
<dbReference type="InterPro" id="IPR008699">
    <property type="entry name" value="NDUFB8"/>
</dbReference>
<organism evidence="3 4">
    <name type="scientific">Helicocarpus griseus UAMH5409</name>
    <dbReference type="NCBI Taxonomy" id="1447875"/>
    <lineage>
        <taxon>Eukaryota</taxon>
        <taxon>Fungi</taxon>
        <taxon>Dikarya</taxon>
        <taxon>Ascomycota</taxon>
        <taxon>Pezizomycotina</taxon>
        <taxon>Eurotiomycetes</taxon>
        <taxon>Eurotiomycetidae</taxon>
        <taxon>Onygenales</taxon>
        <taxon>Ajellomycetaceae</taxon>
        <taxon>Helicocarpus</taxon>
    </lineage>
</organism>
<dbReference type="PANTHER" id="PTHR12840:SF1">
    <property type="entry name" value="NADH DEHYDROGENASE [UBIQUINONE] 1 BETA SUBCOMPLEX SUBUNIT 8, MITOCHONDRIAL"/>
    <property type="match status" value="1"/>
</dbReference>
<evidence type="ECO:0000313" key="3">
    <source>
        <dbReference type="EMBL" id="PGH10147.1"/>
    </source>
</evidence>
<keyword evidence="4" id="KW-1185">Reference proteome</keyword>
<evidence type="ECO:0000313" key="4">
    <source>
        <dbReference type="Proteomes" id="UP000223968"/>
    </source>
</evidence>
<dbReference type="Proteomes" id="UP000223968">
    <property type="component" value="Unassembled WGS sequence"/>
</dbReference>
<dbReference type="Pfam" id="PF05821">
    <property type="entry name" value="NDUF_B8"/>
    <property type="match status" value="1"/>
</dbReference>
<dbReference type="GO" id="GO:0005739">
    <property type="term" value="C:mitochondrion"/>
    <property type="evidence" value="ECO:0007669"/>
    <property type="project" value="InterPro"/>
</dbReference>
<dbReference type="STRING" id="1447875.A0A2B7XNM1"/>
<comment type="caution">
    <text evidence="3">The sequence shown here is derived from an EMBL/GenBank/DDBJ whole genome shotgun (WGS) entry which is preliminary data.</text>
</comment>
<keyword evidence="2" id="KW-0472">Membrane</keyword>
<keyword evidence="2" id="KW-1133">Transmembrane helix</keyword>
<evidence type="ECO:0000256" key="2">
    <source>
        <dbReference type="SAM" id="Phobius"/>
    </source>
</evidence>
<accession>A0A2B7XNM1</accession>
<gene>
    <name evidence="3" type="ORF">AJ79_05502</name>
</gene>
<dbReference type="EMBL" id="PDNB01000088">
    <property type="protein sequence ID" value="PGH10147.1"/>
    <property type="molecule type" value="Genomic_DNA"/>
</dbReference>
<proteinExistence type="predicted"/>
<feature type="transmembrane region" description="Helical" evidence="2">
    <location>
        <begin position="81"/>
        <end position="100"/>
    </location>
</feature>
<dbReference type="PANTHER" id="PTHR12840">
    <property type="entry name" value="NADH-UBIQUINONE OXIDOREDUCTASE ASHI SUBUNIT"/>
    <property type="match status" value="1"/>
</dbReference>
<sequence>MPVSPISDLRLFLRALLQDSYASILLVSLLTHCRASFDHVVEAVCGGSKTALPGSLPAPPRPSFRLPNSICLADGSRRFRIGVWPVTPFYALLGLTSYFGQNDNYYNPPNQRRQFRDPYGEWWDKQDRRNFGEPVHEDNDILTILSPEEYTHFKPAKAFFLLGCAATAVLTLSGVVSLYYSDKPSVPRTFPDGLEKELGGPSTMLARKPGEDKW</sequence>
<reference evidence="3 4" key="1">
    <citation type="submission" date="2017-10" db="EMBL/GenBank/DDBJ databases">
        <title>Comparative genomics in systemic dimorphic fungi from Ajellomycetaceae.</title>
        <authorList>
            <person name="Munoz J.F."/>
            <person name="Mcewen J.G."/>
            <person name="Clay O.K."/>
            <person name="Cuomo C.A."/>
        </authorList>
    </citation>
    <scope>NUCLEOTIDE SEQUENCE [LARGE SCALE GENOMIC DNA]</scope>
    <source>
        <strain evidence="3 4">UAMH5409</strain>
    </source>
</reference>
<feature type="transmembrane region" description="Helical" evidence="2">
    <location>
        <begin position="158"/>
        <end position="180"/>
    </location>
</feature>
<name>A0A2B7XNM1_9EURO</name>
<protein>
    <submittedName>
        <fullName evidence="3">Uncharacterized protein</fullName>
    </submittedName>
</protein>